<feature type="domain" description="AMP-binding enzyme C-terminal" evidence="5">
    <location>
        <begin position="460"/>
        <end position="545"/>
    </location>
</feature>
<dbReference type="GO" id="GO:0016405">
    <property type="term" value="F:CoA-ligase activity"/>
    <property type="evidence" value="ECO:0007669"/>
    <property type="project" value="TreeGrafter"/>
</dbReference>
<dbReference type="Gene3D" id="3.30.300.30">
    <property type="match status" value="1"/>
</dbReference>
<dbReference type="SUPFAM" id="SSF56801">
    <property type="entry name" value="Acetyl-CoA synthetase-like"/>
    <property type="match status" value="1"/>
</dbReference>
<dbReference type="AlphaFoldDB" id="A0A1R1Y0B1"/>
<feature type="transmembrane region" description="Helical" evidence="3">
    <location>
        <begin position="251"/>
        <end position="272"/>
    </location>
</feature>
<comment type="caution">
    <text evidence="6">The sequence shown here is derived from an EMBL/GenBank/DDBJ whole genome shotgun (WGS) entry which is preliminary data.</text>
</comment>
<dbReference type="InterPro" id="IPR020845">
    <property type="entry name" value="AMP-binding_CS"/>
</dbReference>
<keyword evidence="3" id="KW-0472">Membrane</keyword>
<dbReference type="Gene3D" id="3.40.50.12780">
    <property type="entry name" value="N-terminal domain of ligase-like"/>
    <property type="match status" value="1"/>
</dbReference>
<evidence type="ECO:0000256" key="2">
    <source>
        <dbReference type="ARBA" id="ARBA00022598"/>
    </source>
</evidence>
<dbReference type="Pfam" id="PF00501">
    <property type="entry name" value="AMP-binding"/>
    <property type="match status" value="1"/>
</dbReference>
<accession>A0A1R1Y0B1</accession>
<reference evidence="7" key="1">
    <citation type="submission" date="2017-01" db="EMBL/GenBank/DDBJ databases">
        <authorList>
            <person name="Wang Y."/>
            <person name="White M."/>
            <person name="Kvist S."/>
            <person name="Moncalvo J.-M."/>
        </authorList>
    </citation>
    <scope>NUCLEOTIDE SEQUENCE [LARGE SCALE GENOMIC DNA]</scope>
    <source>
        <strain evidence="7">ID-206-W2</strain>
    </source>
</reference>
<dbReference type="InterPro" id="IPR000873">
    <property type="entry name" value="AMP-dep_synth/lig_dom"/>
</dbReference>
<dbReference type="PANTHER" id="PTHR24096">
    <property type="entry name" value="LONG-CHAIN-FATTY-ACID--COA LIGASE"/>
    <property type="match status" value="1"/>
</dbReference>
<name>A0A1R1Y0B1_9FUNG</name>
<evidence type="ECO:0000313" key="6">
    <source>
        <dbReference type="EMBL" id="OMJ20249.1"/>
    </source>
</evidence>
<dbReference type="InterPro" id="IPR025110">
    <property type="entry name" value="AMP-bd_C"/>
</dbReference>
<comment type="similarity">
    <text evidence="1">Belongs to the ATP-dependent AMP-binding enzyme family.</text>
</comment>
<dbReference type="OrthoDB" id="10253115at2759"/>
<keyword evidence="3" id="KW-0812">Transmembrane</keyword>
<dbReference type="Proteomes" id="UP000187429">
    <property type="component" value="Unassembled WGS sequence"/>
</dbReference>
<organism evidence="6 7">
    <name type="scientific">Smittium culicis</name>
    <dbReference type="NCBI Taxonomy" id="133412"/>
    <lineage>
        <taxon>Eukaryota</taxon>
        <taxon>Fungi</taxon>
        <taxon>Fungi incertae sedis</taxon>
        <taxon>Zoopagomycota</taxon>
        <taxon>Kickxellomycotina</taxon>
        <taxon>Harpellomycetes</taxon>
        <taxon>Harpellales</taxon>
        <taxon>Legeriomycetaceae</taxon>
        <taxon>Smittium</taxon>
    </lineage>
</organism>
<feature type="domain" description="AMP-dependent synthetase/ligase" evidence="4">
    <location>
        <begin position="33"/>
        <end position="409"/>
    </location>
</feature>
<evidence type="ECO:0000256" key="3">
    <source>
        <dbReference type="SAM" id="Phobius"/>
    </source>
</evidence>
<dbReference type="CDD" id="cd05911">
    <property type="entry name" value="Firefly_Luc_like"/>
    <property type="match status" value="1"/>
</dbReference>
<sequence length="568" mass="62669">MIFKSQLPKLDFPDIDIPTYCFTQAKINYAMAKNKTEFALCDANTNTTFDVEEVQAKSVGFASGLVNKLGFKRDDVVAIYTPNSIYYPVAVYGTLMVGGIVTLANPSYTPRELAFQLKDSNAKAVVTQSELAEATREAIKISKLNIPDENIIIIDIKAPNSRNIRSAHIHIENFYSNLPFDVYKITSKAEAENKIAVLPYSSGTTGLPKGVMLTHKNIVSNIIMNSCFAVNDEWIDRSRIAPKFIGVLPFYHIYGFVSILNLGISMSIGLVIMPKFDSDKFLEIIQKHRITFGHIVPPIIMGLINNPNIGNYDISSMRAIRTASAPMGQKALTKFYSIFKNIGVVRAYGLTETSPTLCNSYKDHANDGSSGVLLHNLEAKVIDLDGNLLGYNQTGELCFRGSSIMKGYLNNPEANVRSIDKDGFFHTGDVGYVDEQNNFFVIDRIKELIKYKGFQVAPAELESLLLSHPDIADCAVIGIYIEDQATEIPKAFVTLTSANSSLSGQEKKAKTAAIISWLNSKVAPHKKLRGGMEILDTIPKSTAGKILKNVLKSNEKAKRELSNLKPNL</sequence>
<keyword evidence="7" id="KW-1185">Reference proteome</keyword>
<gene>
    <name evidence="6" type="ORF">AYI69_g6290</name>
</gene>
<evidence type="ECO:0000259" key="4">
    <source>
        <dbReference type="Pfam" id="PF00501"/>
    </source>
</evidence>
<dbReference type="PANTHER" id="PTHR24096:SF149">
    <property type="entry name" value="AMP-BINDING DOMAIN-CONTAINING PROTEIN-RELATED"/>
    <property type="match status" value="1"/>
</dbReference>
<evidence type="ECO:0000259" key="5">
    <source>
        <dbReference type="Pfam" id="PF13193"/>
    </source>
</evidence>
<dbReference type="Pfam" id="PF13193">
    <property type="entry name" value="AMP-binding_C"/>
    <property type="match status" value="1"/>
</dbReference>
<evidence type="ECO:0000313" key="7">
    <source>
        <dbReference type="Proteomes" id="UP000187429"/>
    </source>
</evidence>
<dbReference type="InterPro" id="IPR045851">
    <property type="entry name" value="AMP-bd_C_sf"/>
</dbReference>
<keyword evidence="3" id="KW-1133">Transmembrane helix</keyword>
<dbReference type="EMBL" id="LSSM01002809">
    <property type="protein sequence ID" value="OMJ20249.1"/>
    <property type="molecule type" value="Genomic_DNA"/>
</dbReference>
<dbReference type="InterPro" id="IPR042099">
    <property type="entry name" value="ANL_N_sf"/>
</dbReference>
<protein>
    <submittedName>
        <fullName evidence="6">4-coumarate-CoA ligase 1</fullName>
    </submittedName>
</protein>
<dbReference type="PROSITE" id="PS00455">
    <property type="entry name" value="AMP_BINDING"/>
    <property type="match status" value="1"/>
</dbReference>
<evidence type="ECO:0000256" key="1">
    <source>
        <dbReference type="ARBA" id="ARBA00006432"/>
    </source>
</evidence>
<keyword evidence="2 6" id="KW-0436">Ligase</keyword>
<proteinExistence type="inferred from homology"/>